<keyword evidence="1" id="KW-1133">Transmembrane helix</keyword>
<keyword evidence="1" id="KW-0472">Membrane</keyword>
<feature type="transmembrane region" description="Helical" evidence="1">
    <location>
        <begin position="66"/>
        <end position="86"/>
    </location>
</feature>
<feature type="transmembrane region" description="Helical" evidence="1">
    <location>
        <begin position="24"/>
        <end position="45"/>
    </location>
</feature>
<gene>
    <name evidence="2" type="ORF">ENV14_04865</name>
</gene>
<proteinExistence type="predicted"/>
<dbReference type="EMBL" id="DTFF01000042">
    <property type="protein sequence ID" value="HGI87707.1"/>
    <property type="molecule type" value="Genomic_DNA"/>
</dbReference>
<organism evidence="2">
    <name type="scientific">Ignisphaera aggregans</name>
    <dbReference type="NCBI Taxonomy" id="334771"/>
    <lineage>
        <taxon>Archaea</taxon>
        <taxon>Thermoproteota</taxon>
        <taxon>Thermoprotei</taxon>
        <taxon>Desulfurococcales</taxon>
        <taxon>Desulfurococcaceae</taxon>
        <taxon>Ignisphaera</taxon>
    </lineage>
</organism>
<comment type="caution">
    <text evidence="2">The sequence shown here is derived from an EMBL/GenBank/DDBJ whole genome shotgun (WGS) entry which is preliminary data.</text>
</comment>
<evidence type="ECO:0000313" key="2">
    <source>
        <dbReference type="EMBL" id="HGI87707.1"/>
    </source>
</evidence>
<feature type="transmembrane region" description="Helical" evidence="1">
    <location>
        <begin position="184"/>
        <end position="205"/>
    </location>
</feature>
<evidence type="ECO:0000256" key="1">
    <source>
        <dbReference type="SAM" id="Phobius"/>
    </source>
</evidence>
<accession>A0A7C4FHD0</accession>
<feature type="transmembrane region" description="Helical" evidence="1">
    <location>
        <begin position="124"/>
        <end position="143"/>
    </location>
</feature>
<protein>
    <submittedName>
        <fullName evidence="2">Uncharacterized protein</fullName>
    </submittedName>
</protein>
<dbReference type="AlphaFoldDB" id="A0A7C4FHD0"/>
<feature type="transmembrane region" description="Helical" evidence="1">
    <location>
        <begin position="239"/>
        <end position="261"/>
    </location>
</feature>
<name>A0A7C4FHD0_9CREN</name>
<feature type="transmembrane region" description="Helical" evidence="1">
    <location>
        <begin position="155"/>
        <end position="177"/>
    </location>
</feature>
<reference evidence="2" key="1">
    <citation type="journal article" date="2020" name="mSystems">
        <title>Genome- and Community-Level Interaction Insights into Carbon Utilization and Element Cycling Functions of Hydrothermarchaeota in Hydrothermal Sediment.</title>
        <authorList>
            <person name="Zhou Z."/>
            <person name="Liu Y."/>
            <person name="Xu W."/>
            <person name="Pan J."/>
            <person name="Luo Z.H."/>
            <person name="Li M."/>
        </authorList>
    </citation>
    <scope>NUCLEOTIDE SEQUENCE [LARGE SCALE GENOMIC DNA]</scope>
    <source>
        <strain evidence="2">SpSt-732</strain>
    </source>
</reference>
<sequence>MLNVAKAIVYREFAWFKRFLSDYVVLWVLPLLFSIGVVFLPASLSSPTAVVKNMGMLYGIEMDLKTAYSIALMFTGVINVVAVTISDVMETLFAEFRFMEVGIMILEATRFAKYITINAVLRPLIMTPLVTAYMAPLLLYLNGVEGLLEFLIVEAILMFTSVALGLYSTIFAVPLIFHTNVSRPWTITSVLTPAILAGAGTYIPIELVPRVLRLVALTTPVPETCKALYTVASKGFPQALPTFGAILAFSTALYIAVSGLLSKRAEVRVRRG</sequence>
<keyword evidence="1" id="KW-0812">Transmembrane</keyword>